<name>A0A172T3Q8_FERPE</name>
<organism evidence="2 3">
    <name type="scientific">Fervidobacterium pennivorans</name>
    <dbReference type="NCBI Taxonomy" id="93466"/>
    <lineage>
        <taxon>Bacteria</taxon>
        <taxon>Thermotogati</taxon>
        <taxon>Thermotogota</taxon>
        <taxon>Thermotogae</taxon>
        <taxon>Thermotogales</taxon>
        <taxon>Fervidobacteriaceae</taxon>
        <taxon>Fervidobacterium</taxon>
    </lineage>
</organism>
<accession>A0A172T3Q8</accession>
<feature type="domain" description="Dinitrogenase iron-molybdenum cofactor biosynthesis" evidence="1">
    <location>
        <begin position="9"/>
        <end position="51"/>
    </location>
</feature>
<protein>
    <submittedName>
        <fullName evidence="2">Dinitrogenase iron-molybdenum cofactor biosynthesis protein</fullName>
    </submittedName>
</protein>
<evidence type="ECO:0000313" key="3">
    <source>
        <dbReference type="Proteomes" id="UP000077096"/>
    </source>
</evidence>
<dbReference type="InterPro" id="IPR036105">
    <property type="entry name" value="DiNase_FeMo-co_biosyn_sf"/>
</dbReference>
<gene>
    <name evidence="2" type="ORF">JM64_06580</name>
</gene>
<dbReference type="SUPFAM" id="SSF53146">
    <property type="entry name" value="Nitrogenase accessory factor-like"/>
    <property type="match status" value="1"/>
</dbReference>
<dbReference type="Gene3D" id="3.30.420.130">
    <property type="entry name" value="Dinitrogenase iron-molybdenum cofactor biosynthesis domain"/>
    <property type="match status" value="1"/>
</dbReference>
<dbReference type="KEGG" id="fng:JM64_06580"/>
<dbReference type="EMBL" id="CP011393">
    <property type="protein sequence ID" value="ANE41658.1"/>
    <property type="molecule type" value="Genomic_DNA"/>
</dbReference>
<dbReference type="Proteomes" id="UP000077096">
    <property type="component" value="Chromosome"/>
</dbReference>
<evidence type="ECO:0000259" key="1">
    <source>
        <dbReference type="Pfam" id="PF02579"/>
    </source>
</evidence>
<dbReference type="InterPro" id="IPR003731">
    <property type="entry name" value="Di-Nase_FeMo-co_biosynth"/>
</dbReference>
<sequence length="148" mass="16720">MKIAIPTDDGKTVASHFGRAEYFMIVELQDGKEIARRLSENLHARGHGHHGHHGYHEHYEEHENHEGYGHGWHHGNHGFGEGHHHGHEDVFASTGEIQAVIAVRIGPHMFEDLKERGIEIYLVQPGTDIDEAISKLASGELRRIEPKK</sequence>
<feature type="domain" description="Dinitrogenase iron-molybdenum cofactor biosynthesis" evidence="1">
    <location>
        <begin position="80"/>
        <end position="137"/>
    </location>
</feature>
<dbReference type="PATRIC" id="fig|93466.3.peg.1396"/>
<dbReference type="PANTHER" id="PTHR33937:SF2">
    <property type="entry name" value="DINITROGENASE IRON-MOLYBDENUM COFACTOR BIOSYNTHESIS DOMAIN-CONTAINING PROTEIN"/>
    <property type="match status" value="1"/>
</dbReference>
<reference evidence="2 3" key="1">
    <citation type="submission" date="2014-08" db="EMBL/GenBank/DDBJ databases">
        <title>Fervidobacterium pennivorans DYC genome.</title>
        <authorList>
            <person name="Wushke S."/>
        </authorList>
    </citation>
    <scope>NUCLEOTIDE SEQUENCE [LARGE SCALE GENOMIC DNA]</scope>
    <source>
        <strain evidence="2 3">DYC</strain>
    </source>
</reference>
<dbReference type="Pfam" id="PF02579">
    <property type="entry name" value="Nitro_FeMo-Co"/>
    <property type="match status" value="2"/>
</dbReference>
<proteinExistence type="predicted"/>
<dbReference type="CDD" id="cd00562">
    <property type="entry name" value="NifX_NifB"/>
    <property type="match status" value="1"/>
</dbReference>
<evidence type="ECO:0000313" key="2">
    <source>
        <dbReference type="EMBL" id="ANE41658.1"/>
    </source>
</evidence>
<dbReference type="PANTHER" id="PTHR33937">
    <property type="entry name" value="IRON-MOLYBDENUM PROTEIN-RELATED-RELATED"/>
    <property type="match status" value="1"/>
</dbReference>
<dbReference type="AlphaFoldDB" id="A0A172T3Q8"/>
<dbReference type="InterPro" id="IPR051840">
    <property type="entry name" value="NifX/NifY_domain"/>
</dbReference>
<dbReference type="OrthoDB" id="280278at2"/>